<protein>
    <submittedName>
        <fullName evidence="1">Alpha-ketoacid dehydrogenase subunit beta</fullName>
    </submittedName>
</protein>
<name>A0ACC5R0A0_9HYPH</name>
<gene>
    <name evidence="1" type="ORF">JHL16_06995</name>
</gene>
<reference evidence="1" key="1">
    <citation type="submission" date="2021-01" db="EMBL/GenBank/DDBJ databases">
        <authorList>
            <person name="Sun Q."/>
        </authorList>
    </citation>
    <scope>NUCLEOTIDE SEQUENCE</scope>
    <source>
        <strain evidence="1">YIM B02566</strain>
    </source>
</reference>
<dbReference type="EMBL" id="JAENHL010000006">
    <property type="protein sequence ID" value="MBK1866096.1"/>
    <property type="molecule type" value="Genomic_DNA"/>
</dbReference>
<accession>A0ACC5R0A0</accession>
<evidence type="ECO:0000313" key="1">
    <source>
        <dbReference type="EMBL" id="MBK1866096.1"/>
    </source>
</evidence>
<sequence length="340" mass="36301">MTADMTANMRKINASQAVAESLFQEMERDERVVILGEDVGRCGGVFGSSRNLLDRFGPMRVRDTPISEMSFTGMGVGMAMAGLRPVVEIMFVDFIGVCLEQVYNAMAKIPYMSGGRVKMPMVIKTAGGNIGSAAQHSQCLWATFAHLPGMQVVAPSSARDHKGLMAAAIRSDNPVIFIEHKGLLLKQAKEFLNAGDVPAEAFVTPIGKADIVRQGGDITLVTLSASVEYAMEAAAQVAGEGIDVELIDLRSIVPLDVETVAQSAAKTGRLLVVDEDYLSFGLSAEIIVRVLERLGPSSLRQLRRHAVPDVPIPAALSLEEVLVPGPASIARVLREMAAAS</sequence>
<dbReference type="Proteomes" id="UP000616151">
    <property type="component" value="Unassembled WGS sequence"/>
</dbReference>
<comment type="caution">
    <text evidence="1">The sequence shown here is derived from an EMBL/GenBank/DDBJ whole genome shotgun (WGS) entry which is preliminary data.</text>
</comment>
<organism evidence="1 2">
    <name type="scientific">Taklimakanibacter albus</name>
    <dbReference type="NCBI Taxonomy" id="2800327"/>
    <lineage>
        <taxon>Bacteria</taxon>
        <taxon>Pseudomonadati</taxon>
        <taxon>Pseudomonadota</taxon>
        <taxon>Alphaproteobacteria</taxon>
        <taxon>Hyphomicrobiales</taxon>
        <taxon>Aestuariivirgaceae</taxon>
        <taxon>Taklimakanibacter</taxon>
    </lineage>
</organism>
<keyword evidence="2" id="KW-1185">Reference proteome</keyword>
<evidence type="ECO:0000313" key="2">
    <source>
        <dbReference type="Proteomes" id="UP000616151"/>
    </source>
</evidence>
<proteinExistence type="predicted"/>